<keyword evidence="3" id="KW-0732">Signal</keyword>
<dbReference type="OrthoDB" id="72441at2759"/>
<dbReference type="Proteomes" id="UP000835052">
    <property type="component" value="Unassembled WGS sequence"/>
</dbReference>
<evidence type="ECO:0000313" key="6">
    <source>
        <dbReference type="Proteomes" id="UP000835052"/>
    </source>
</evidence>
<dbReference type="SMART" id="SM00908">
    <property type="entry name" value="Gal-bind_lectin"/>
    <property type="match status" value="1"/>
</dbReference>
<evidence type="ECO:0000256" key="1">
    <source>
        <dbReference type="ARBA" id="ARBA00022734"/>
    </source>
</evidence>
<dbReference type="SUPFAM" id="SSF49899">
    <property type="entry name" value="Concanavalin A-like lectins/glucanases"/>
    <property type="match status" value="1"/>
</dbReference>
<dbReference type="SMART" id="SM00276">
    <property type="entry name" value="GLECT"/>
    <property type="match status" value="1"/>
</dbReference>
<feature type="signal peptide" evidence="3">
    <location>
        <begin position="1"/>
        <end position="18"/>
    </location>
</feature>
<dbReference type="GO" id="GO:0030246">
    <property type="term" value="F:carbohydrate binding"/>
    <property type="evidence" value="ECO:0007669"/>
    <property type="project" value="UniProtKB-UniRule"/>
</dbReference>
<dbReference type="AlphaFoldDB" id="A0A8S1GU11"/>
<feature type="domain" description="Galectin" evidence="4">
    <location>
        <begin position="34"/>
        <end position="177"/>
    </location>
</feature>
<reference evidence="5" key="1">
    <citation type="submission" date="2020-10" db="EMBL/GenBank/DDBJ databases">
        <authorList>
            <person name="Kikuchi T."/>
        </authorList>
    </citation>
    <scope>NUCLEOTIDE SEQUENCE</scope>
    <source>
        <strain evidence="5">NKZ352</strain>
    </source>
</reference>
<name>A0A8S1GU11_9PELO</name>
<protein>
    <recommendedName>
        <fullName evidence="2">Galectin</fullName>
    </recommendedName>
</protein>
<gene>
    <name evidence="5" type="ORF">CAUJ_LOCUS2453</name>
</gene>
<dbReference type="InterPro" id="IPR013320">
    <property type="entry name" value="ConA-like_dom_sf"/>
</dbReference>
<dbReference type="CDD" id="cd00070">
    <property type="entry name" value="GLECT"/>
    <property type="match status" value="1"/>
</dbReference>
<dbReference type="InterPro" id="IPR044156">
    <property type="entry name" value="Galectin-like"/>
</dbReference>
<feature type="chain" id="PRO_5035831114" description="Galectin" evidence="3">
    <location>
        <begin position="19"/>
        <end position="195"/>
    </location>
</feature>
<dbReference type="PROSITE" id="PS51304">
    <property type="entry name" value="GALECTIN"/>
    <property type="match status" value="1"/>
</dbReference>
<comment type="caution">
    <text evidence="5">The sequence shown here is derived from an EMBL/GenBank/DDBJ whole genome shotgun (WGS) entry which is preliminary data.</text>
</comment>
<dbReference type="InterPro" id="IPR001079">
    <property type="entry name" value="Galectin_CRD"/>
</dbReference>
<evidence type="ECO:0000259" key="4">
    <source>
        <dbReference type="PROSITE" id="PS51304"/>
    </source>
</evidence>
<dbReference type="Gene3D" id="2.60.120.200">
    <property type="match status" value="1"/>
</dbReference>
<sequence length="195" mass="21884">MTFLEVVSALSLISLVYGDGLVCYGTERVPEGLEYASLERTLRIGDTITIYGYPDPAQVRLAVDLCQGDCPVWTKTPLSVHINPRFPENNLVFRSFAGDWLNNEEIAPMPIQRRSFKMEINVGADGYHLYVDGRWIYRYSHRYPYYSCVKSVLLVGIILDGPIGGCGKDHLGGIKPTDKMHVTLSKGFVQTRYAS</sequence>
<organism evidence="5 6">
    <name type="scientific">Caenorhabditis auriculariae</name>
    <dbReference type="NCBI Taxonomy" id="2777116"/>
    <lineage>
        <taxon>Eukaryota</taxon>
        <taxon>Metazoa</taxon>
        <taxon>Ecdysozoa</taxon>
        <taxon>Nematoda</taxon>
        <taxon>Chromadorea</taxon>
        <taxon>Rhabditida</taxon>
        <taxon>Rhabditina</taxon>
        <taxon>Rhabditomorpha</taxon>
        <taxon>Rhabditoidea</taxon>
        <taxon>Rhabditidae</taxon>
        <taxon>Peloderinae</taxon>
        <taxon>Caenorhabditis</taxon>
    </lineage>
</organism>
<dbReference type="EMBL" id="CAJGYM010000004">
    <property type="protein sequence ID" value="CAD6186534.1"/>
    <property type="molecule type" value="Genomic_DNA"/>
</dbReference>
<keyword evidence="6" id="KW-1185">Reference proteome</keyword>
<proteinExistence type="predicted"/>
<dbReference type="PANTHER" id="PTHR11346">
    <property type="entry name" value="GALECTIN"/>
    <property type="match status" value="1"/>
</dbReference>
<dbReference type="Pfam" id="PF00337">
    <property type="entry name" value="Gal-bind_lectin"/>
    <property type="match status" value="1"/>
</dbReference>
<keyword evidence="1 2" id="KW-0430">Lectin</keyword>
<evidence type="ECO:0000313" key="5">
    <source>
        <dbReference type="EMBL" id="CAD6186534.1"/>
    </source>
</evidence>
<evidence type="ECO:0000256" key="2">
    <source>
        <dbReference type="RuleBase" id="RU102079"/>
    </source>
</evidence>
<accession>A0A8S1GU11</accession>
<evidence type="ECO:0000256" key="3">
    <source>
        <dbReference type="SAM" id="SignalP"/>
    </source>
</evidence>
<dbReference type="PANTHER" id="PTHR11346:SF147">
    <property type="entry name" value="GALECTIN"/>
    <property type="match status" value="1"/>
</dbReference>